<dbReference type="Proteomes" id="UP000319732">
    <property type="component" value="Unassembled WGS sequence"/>
</dbReference>
<name>A0A545U5A5_9GAMM</name>
<organism evidence="1 2">
    <name type="scientific">Exilibacterium tricleocarpae</name>
    <dbReference type="NCBI Taxonomy" id="2591008"/>
    <lineage>
        <taxon>Bacteria</taxon>
        <taxon>Pseudomonadati</taxon>
        <taxon>Pseudomonadota</taxon>
        <taxon>Gammaproteobacteria</taxon>
        <taxon>Cellvibrionales</taxon>
        <taxon>Cellvibrionaceae</taxon>
        <taxon>Exilibacterium</taxon>
    </lineage>
</organism>
<comment type="caution">
    <text evidence="1">The sequence shown here is derived from an EMBL/GenBank/DDBJ whole genome shotgun (WGS) entry which is preliminary data.</text>
</comment>
<dbReference type="PROSITE" id="PS51257">
    <property type="entry name" value="PROKAR_LIPOPROTEIN"/>
    <property type="match status" value="1"/>
</dbReference>
<dbReference type="AlphaFoldDB" id="A0A545U5A5"/>
<dbReference type="Gene3D" id="3.30.1150.10">
    <property type="match status" value="1"/>
</dbReference>
<gene>
    <name evidence="1" type="ORF">FKG94_03740</name>
</gene>
<reference evidence="1 2" key="1">
    <citation type="submission" date="2019-06" db="EMBL/GenBank/DDBJ databases">
        <title>Whole genome sequence for Cellvibrionaceae sp. R142.</title>
        <authorList>
            <person name="Wang G."/>
        </authorList>
    </citation>
    <scope>NUCLEOTIDE SEQUENCE [LARGE SCALE GENOMIC DNA]</scope>
    <source>
        <strain evidence="1 2">R142</strain>
    </source>
</reference>
<accession>A0A545U5A5</accession>
<keyword evidence="2" id="KW-1185">Reference proteome</keyword>
<evidence type="ECO:0008006" key="3">
    <source>
        <dbReference type="Google" id="ProtNLM"/>
    </source>
</evidence>
<dbReference type="OrthoDB" id="7063981at2"/>
<dbReference type="EMBL" id="VHSG01000005">
    <property type="protein sequence ID" value="TQV84644.1"/>
    <property type="molecule type" value="Genomic_DNA"/>
</dbReference>
<dbReference type="SUPFAM" id="SSF74653">
    <property type="entry name" value="TolA/TonB C-terminal domain"/>
    <property type="match status" value="1"/>
</dbReference>
<evidence type="ECO:0000313" key="2">
    <source>
        <dbReference type="Proteomes" id="UP000319732"/>
    </source>
</evidence>
<protein>
    <recommendedName>
        <fullName evidence="3">TonB C-terminal domain-containing protein</fullName>
    </recommendedName>
</protein>
<evidence type="ECO:0000313" key="1">
    <source>
        <dbReference type="EMBL" id="TQV84644.1"/>
    </source>
</evidence>
<dbReference type="RefSeq" id="WP_142902850.1">
    <property type="nucleotide sequence ID" value="NZ_ML660088.1"/>
</dbReference>
<sequence length="163" mass="18039">MKKVAPLAFIVVAVLAGCMANQKHHIRDQPATGSKIPRKAVTGPIPFNKNYEELTDSEKKAFTLVYENFPPQDEPPFPIGGLEVISKPIHKAQEKRLARGSLSIIAVVDEQGVVRKAEVYESPDKYISKVATAVLFSTKFKPGKCSGTPCVMEFPFFFNFLVK</sequence>
<proteinExistence type="predicted"/>